<sequence length="104" mass="11825">MGCKVLFGDVVPYEVPSSLSALRGPAHGLLTVPVTVHWGPRRSFDLDDVAQRRVAYRAIVREGTPQMQEALLNQAVLRREWRRLVLPERCRKTWEDTFPELAAA</sequence>
<dbReference type="RefSeq" id="WP_162449732.1">
    <property type="nucleotide sequence ID" value="NZ_WLZY01000002.1"/>
</dbReference>
<evidence type="ECO:0000313" key="2">
    <source>
        <dbReference type="Proteomes" id="UP000460435"/>
    </source>
</evidence>
<dbReference type="Proteomes" id="UP000460435">
    <property type="component" value="Unassembled WGS sequence"/>
</dbReference>
<dbReference type="EMBL" id="WLZY01000002">
    <property type="protein sequence ID" value="NDL57046.1"/>
    <property type="molecule type" value="Genomic_DNA"/>
</dbReference>
<proteinExistence type="predicted"/>
<name>A0A7K3M172_9ACTN</name>
<keyword evidence="2" id="KW-1185">Reference proteome</keyword>
<organism evidence="1 2">
    <name type="scientific">Phytoactinopolyspora mesophila</name>
    <dbReference type="NCBI Taxonomy" id="2650750"/>
    <lineage>
        <taxon>Bacteria</taxon>
        <taxon>Bacillati</taxon>
        <taxon>Actinomycetota</taxon>
        <taxon>Actinomycetes</taxon>
        <taxon>Jiangellales</taxon>
        <taxon>Jiangellaceae</taxon>
        <taxon>Phytoactinopolyspora</taxon>
    </lineage>
</organism>
<evidence type="ECO:0000313" key="1">
    <source>
        <dbReference type="EMBL" id="NDL57046.1"/>
    </source>
</evidence>
<reference evidence="1 2" key="1">
    <citation type="submission" date="2019-11" db="EMBL/GenBank/DDBJ databases">
        <authorList>
            <person name="Li X.-J."/>
            <person name="Feng X.-M."/>
        </authorList>
    </citation>
    <scope>NUCLEOTIDE SEQUENCE [LARGE SCALE GENOMIC DNA]</scope>
    <source>
        <strain evidence="1 2">XMNu-373</strain>
    </source>
</reference>
<comment type="caution">
    <text evidence="1">The sequence shown here is derived from an EMBL/GenBank/DDBJ whole genome shotgun (WGS) entry which is preliminary data.</text>
</comment>
<accession>A0A7K3M172</accession>
<dbReference type="AlphaFoldDB" id="A0A7K3M172"/>
<protein>
    <submittedName>
        <fullName evidence="1">Transcriptional regulator</fullName>
    </submittedName>
</protein>
<gene>
    <name evidence="1" type="ORF">F7O44_08195</name>
</gene>